<dbReference type="Proteomes" id="UP000533641">
    <property type="component" value="Unassembled WGS sequence"/>
</dbReference>
<dbReference type="InterPro" id="IPR006311">
    <property type="entry name" value="TAT_signal"/>
</dbReference>
<keyword evidence="2" id="KW-0732">Signal</keyword>
<dbReference type="PROSITE" id="PS51318">
    <property type="entry name" value="TAT"/>
    <property type="match status" value="1"/>
</dbReference>
<evidence type="ECO:0000313" key="4">
    <source>
        <dbReference type="Proteomes" id="UP000533641"/>
    </source>
</evidence>
<dbReference type="RefSeq" id="WP_183927839.1">
    <property type="nucleotide sequence ID" value="NZ_JACIGM010000012.1"/>
</dbReference>
<feature type="chain" id="PRO_5031397276" description="Secreted protein" evidence="2">
    <location>
        <begin position="26"/>
        <end position="269"/>
    </location>
</feature>
<sequence>MSITRRTMLGSLAATVAPLPAVAQAESQPIGSDSLDAENPDLIKAYEELMVAEGELAKAKDDLEWLADEWRHKWPLAPEELLGVARADCHLPASFNAERDIIGRYLKRDVTVLTKRLSPKFRQENSEPVCFGVMTWEEADRQIEDWVSRKPKGRTEKALAKNIAFREMVIAETRHKRNLAQNYWRETTALRQEAGVDKALQRVKDAQARLGQAQHDVSVIPAFTFEGLRIKAEAIELDFPETLLSSRSPLGDMTRLLQAVLGMGRHPSA</sequence>
<comment type="caution">
    <text evidence="3">The sequence shown here is derived from an EMBL/GenBank/DDBJ whole genome shotgun (WGS) entry which is preliminary data.</text>
</comment>
<evidence type="ECO:0008006" key="5">
    <source>
        <dbReference type="Google" id="ProtNLM"/>
    </source>
</evidence>
<proteinExistence type="predicted"/>
<keyword evidence="1" id="KW-0175">Coiled coil</keyword>
<protein>
    <recommendedName>
        <fullName evidence="5">Secreted protein</fullName>
    </recommendedName>
</protein>
<reference evidence="3 4" key="1">
    <citation type="submission" date="2020-08" db="EMBL/GenBank/DDBJ databases">
        <title>Genomic Encyclopedia of Type Strains, Phase IV (KMG-V): Genome sequencing to study the core and pangenomes of soil and plant-associated prokaryotes.</title>
        <authorList>
            <person name="Whitman W."/>
        </authorList>
    </citation>
    <scope>NUCLEOTIDE SEQUENCE [LARGE SCALE GENOMIC DNA]</scope>
    <source>
        <strain evidence="3 4">SEMIA 402</strain>
    </source>
</reference>
<dbReference type="EMBL" id="JACIGM010000012">
    <property type="protein sequence ID" value="MBB4277233.1"/>
    <property type="molecule type" value="Genomic_DNA"/>
</dbReference>
<evidence type="ECO:0000256" key="1">
    <source>
        <dbReference type="SAM" id="Coils"/>
    </source>
</evidence>
<gene>
    <name evidence="3" type="ORF">GGE12_005036</name>
</gene>
<evidence type="ECO:0000313" key="3">
    <source>
        <dbReference type="EMBL" id="MBB4277233.1"/>
    </source>
</evidence>
<accession>A0A7W6RSR8</accession>
<feature type="coiled-coil region" evidence="1">
    <location>
        <begin position="42"/>
        <end position="69"/>
    </location>
</feature>
<evidence type="ECO:0000256" key="2">
    <source>
        <dbReference type="SAM" id="SignalP"/>
    </source>
</evidence>
<name>A0A7W6RSR8_9HYPH</name>
<dbReference type="AlphaFoldDB" id="A0A7W6RSR8"/>
<organism evidence="3 4">
    <name type="scientific">Rhizobium mongolense</name>
    <dbReference type="NCBI Taxonomy" id="57676"/>
    <lineage>
        <taxon>Bacteria</taxon>
        <taxon>Pseudomonadati</taxon>
        <taxon>Pseudomonadota</taxon>
        <taxon>Alphaproteobacteria</taxon>
        <taxon>Hyphomicrobiales</taxon>
        <taxon>Rhizobiaceae</taxon>
        <taxon>Rhizobium/Agrobacterium group</taxon>
        <taxon>Rhizobium</taxon>
    </lineage>
</organism>
<feature type="signal peptide" evidence="2">
    <location>
        <begin position="1"/>
        <end position="25"/>
    </location>
</feature>